<accession>A0AAU7E5T4</accession>
<dbReference type="RefSeq" id="WP_348518337.1">
    <property type="nucleotide sequence ID" value="NZ_CP155620.1"/>
</dbReference>
<feature type="domain" description="M23ase beta-sheet core" evidence="4">
    <location>
        <begin position="310"/>
        <end position="386"/>
    </location>
</feature>
<dbReference type="Gene3D" id="2.70.70.10">
    <property type="entry name" value="Glucose Permease (Domain IIA)"/>
    <property type="match status" value="1"/>
</dbReference>
<reference evidence="5" key="1">
    <citation type="submission" date="2024-05" db="EMBL/GenBank/DDBJ databases">
        <title>Campylobacter coli isolated from environmental waters in Slovenia.</title>
        <authorList>
            <person name="Zautner A.E."/>
            <person name="Bunk B."/>
            <person name="Riedel T."/>
            <person name="Sproeer C."/>
        </authorList>
    </citation>
    <scope>NUCLEOTIDE SEQUENCE</scope>
    <source>
        <strain evidence="5">CCS1377</strain>
    </source>
</reference>
<sequence length="395" mass="45456">MRIILCLLCCFSLLCAKTSINEQTKNLKENERIQRQLNKKLEDLAVDILNSEKKLKKLANDIEKLSDETKKLEKNAKIQSQELSTLNAQNEDLVKNRNIMENKLVDLIAKDFVYDLPIPKGYLESEESFMAFEVLKNLDAILTNELYQLSKDYESINKTINEKQSQIRTINISLKEYNKRLEKLQELKQNQENEIKKQKMDKEIYTKKLSTLKDQQDELRKTLAELKIIEEKKLKAQNKEKEEIKNADSEEIRRLGNGYQGGAVKKYSGAKTIAPLDSFIVKQKFGNYTDPVYKIKIFNENVVLKSKTPDAVVKSILNGKIVFAKDTNMLQKVVIVEHSNGIHTIYAHLDKIAPTIQVGKNVKKGAVLGRVKDELTFEVTQKNFHINPLELISLN</sequence>
<keyword evidence="2" id="KW-0175">Coiled coil</keyword>
<dbReference type="PANTHER" id="PTHR21666:SF289">
    <property type="entry name" value="L-ALA--D-GLU ENDOPEPTIDASE"/>
    <property type="match status" value="1"/>
</dbReference>
<organism evidence="5">
    <name type="scientific">Campylobacter sp. CCS1377</name>
    <dbReference type="NCBI Taxonomy" id="3158229"/>
    <lineage>
        <taxon>Bacteria</taxon>
        <taxon>Pseudomonadati</taxon>
        <taxon>Campylobacterota</taxon>
        <taxon>Epsilonproteobacteria</taxon>
        <taxon>Campylobacterales</taxon>
        <taxon>Campylobacteraceae</taxon>
        <taxon>Campylobacter</taxon>
    </lineage>
</organism>
<dbReference type="CDD" id="cd12797">
    <property type="entry name" value="M23_peptidase"/>
    <property type="match status" value="1"/>
</dbReference>
<proteinExistence type="predicted"/>
<evidence type="ECO:0000256" key="1">
    <source>
        <dbReference type="ARBA" id="ARBA00022729"/>
    </source>
</evidence>
<dbReference type="EMBL" id="CP155620">
    <property type="protein sequence ID" value="XBJ28841.1"/>
    <property type="molecule type" value="Genomic_DNA"/>
</dbReference>
<dbReference type="InterPro" id="IPR016047">
    <property type="entry name" value="M23ase_b-sheet_dom"/>
</dbReference>
<keyword evidence="1 3" id="KW-0732">Signal</keyword>
<evidence type="ECO:0000256" key="3">
    <source>
        <dbReference type="SAM" id="SignalP"/>
    </source>
</evidence>
<evidence type="ECO:0000313" key="5">
    <source>
        <dbReference type="EMBL" id="XBJ28841.1"/>
    </source>
</evidence>
<feature type="coiled-coil region" evidence="2">
    <location>
        <begin position="160"/>
        <end position="247"/>
    </location>
</feature>
<name>A0AAU7E5T4_9BACT</name>
<dbReference type="InterPro" id="IPR011055">
    <property type="entry name" value="Dup_hybrid_motif"/>
</dbReference>
<feature type="chain" id="PRO_5043862547" evidence="3">
    <location>
        <begin position="17"/>
        <end position="395"/>
    </location>
</feature>
<dbReference type="AlphaFoldDB" id="A0AAU7E5T4"/>
<dbReference type="InterPro" id="IPR050570">
    <property type="entry name" value="Cell_wall_metabolism_enzyme"/>
</dbReference>
<dbReference type="SUPFAM" id="SSF51261">
    <property type="entry name" value="Duplicated hybrid motif"/>
    <property type="match status" value="1"/>
</dbReference>
<evidence type="ECO:0000259" key="4">
    <source>
        <dbReference type="Pfam" id="PF01551"/>
    </source>
</evidence>
<dbReference type="GO" id="GO:0004222">
    <property type="term" value="F:metalloendopeptidase activity"/>
    <property type="evidence" value="ECO:0007669"/>
    <property type="project" value="TreeGrafter"/>
</dbReference>
<protein>
    <submittedName>
        <fullName evidence="5">Peptidoglycan DD-metalloendopeptidase family protein</fullName>
    </submittedName>
</protein>
<gene>
    <name evidence="5" type="ORF">AAH949_07050</name>
</gene>
<feature type="signal peptide" evidence="3">
    <location>
        <begin position="1"/>
        <end position="16"/>
    </location>
</feature>
<feature type="coiled-coil region" evidence="2">
    <location>
        <begin position="20"/>
        <end position="110"/>
    </location>
</feature>
<dbReference type="Pfam" id="PF01551">
    <property type="entry name" value="Peptidase_M23"/>
    <property type="match status" value="1"/>
</dbReference>
<dbReference type="PANTHER" id="PTHR21666">
    <property type="entry name" value="PEPTIDASE-RELATED"/>
    <property type="match status" value="1"/>
</dbReference>
<evidence type="ECO:0000256" key="2">
    <source>
        <dbReference type="SAM" id="Coils"/>
    </source>
</evidence>